<evidence type="ECO:0000313" key="4">
    <source>
        <dbReference type="Proteomes" id="UP000597444"/>
    </source>
</evidence>
<protein>
    <recommendedName>
        <fullName evidence="2">Replication-associated protein ORF2/G2P domain-containing protein</fullName>
    </recommendedName>
</protein>
<feature type="compositionally biased region" description="Basic and acidic residues" evidence="1">
    <location>
        <begin position="278"/>
        <end position="293"/>
    </location>
</feature>
<feature type="region of interest" description="Disordered" evidence="1">
    <location>
        <begin position="278"/>
        <end position="300"/>
    </location>
</feature>
<dbReference type="AlphaFoldDB" id="A0A8J3INB8"/>
<evidence type="ECO:0000259" key="2">
    <source>
        <dbReference type="Pfam" id="PF23343"/>
    </source>
</evidence>
<feature type="domain" description="Replication-associated protein ORF2/G2P" evidence="2">
    <location>
        <begin position="86"/>
        <end position="212"/>
    </location>
</feature>
<proteinExistence type="predicted"/>
<organism evidence="3 4">
    <name type="scientific">Reticulibacter mediterranei</name>
    <dbReference type="NCBI Taxonomy" id="2778369"/>
    <lineage>
        <taxon>Bacteria</taxon>
        <taxon>Bacillati</taxon>
        <taxon>Chloroflexota</taxon>
        <taxon>Ktedonobacteria</taxon>
        <taxon>Ktedonobacterales</taxon>
        <taxon>Reticulibacteraceae</taxon>
        <taxon>Reticulibacter</taxon>
    </lineage>
</organism>
<evidence type="ECO:0000256" key="1">
    <source>
        <dbReference type="SAM" id="MobiDB-lite"/>
    </source>
</evidence>
<dbReference type="EMBL" id="BNJK01000001">
    <property type="protein sequence ID" value="GHO93855.1"/>
    <property type="molecule type" value="Genomic_DNA"/>
</dbReference>
<name>A0A8J3INB8_9CHLR</name>
<accession>A0A8J3INB8</accession>
<evidence type="ECO:0000313" key="3">
    <source>
        <dbReference type="EMBL" id="GHO93855.1"/>
    </source>
</evidence>
<dbReference type="InterPro" id="IPR056906">
    <property type="entry name" value="ORF2/G2P_dom"/>
</dbReference>
<reference evidence="3" key="1">
    <citation type="submission" date="2020-10" db="EMBL/GenBank/DDBJ databases">
        <title>Taxonomic study of unclassified bacteria belonging to the class Ktedonobacteria.</title>
        <authorList>
            <person name="Yabe S."/>
            <person name="Wang C.M."/>
            <person name="Zheng Y."/>
            <person name="Sakai Y."/>
            <person name="Cavaletti L."/>
            <person name="Monciardini P."/>
            <person name="Donadio S."/>
        </authorList>
    </citation>
    <scope>NUCLEOTIDE SEQUENCE</scope>
    <source>
        <strain evidence="3">ID150040</strain>
    </source>
</reference>
<dbReference type="Pfam" id="PF23343">
    <property type="entry name" value="REP_ORF2-G2P"/>
    <property type="match status" value="1"/>
</dbReference>
<dbReference type="Proteomes" id="UP000597444">
    <property type="component" value="Unassembled WGS sequence"/>
</dbReference>
<sequence length="402" mass="46902">MDMMKAIESSPNFIPLSVEERAALAEHYGVETLYYCKDPWALRRYWQNKRTGEVQRARCNRWECAYCGPRKVNLWRELVRQAEPVLFLTLTKAGKTVEEARRALTTFMQALRRGSKGLGPNHKGAREAYPVEYFAVLERHSDFERNGFHWHLLLKGVESIPYKEVIQPLWMSATHYRPATEEDEGRGAKIADIRRIRNNRAIGYVTKYLMKALSIGERGKKEVKREKEVLVVEDNGAHRVETQVVTELVTSKAHRVCYSRQFFPERVAELRQRLFAGLDHDTTGGGDDSKPLEESEEDQGSDWVLVERDVEGYIDMQEYQRERYAEVAEELEEVREVDPEAYAEKKREVVAQIAREARLAVHQVYKRLSRRVLIEALEEGKSISRRVINMWDYHRKQVQLAC</sequence>
<keyword evidence="4" id="KW-1185">Reference proteome</keyword>
<comment type="caution">
    <text evidence="3">The sequence shown here is derived from an EMBL/GenBank/DDBJ whole genome shotgun (WGS) entry which is preliminary data.</text>
</comment>
<gene>
    <name evidence="3" type="ORF">KSF_039030</name>
</gene>
<dbReference type="RefSeq" id="WP_220204622.1">
    <property type="nucleotide sequence ID" value="NZ_BNJK01000001.1"/>
</dbReference>